<gene>
    <name evidence="1" type="ORF">DPMN_087232</name>
</gene>
<evidence type="ECO:0000313" key="2">
    <source>
        <dbReference type="Proteomes" id="UP000828390"/>
    </source>
</evidence>
<evidence type="ECO:0000313" key="1">
    <source>
        <dbReference type="EMBL" id="KAH3844965.1"/>
    </source>
</evidence>
<proteinExistence type="predicted"/>
<dbReference type="EMBL" id="JAIWYP010000003">
    <property type="protein sequence ID" value="KAH3844965.1"/>
    <property type="molecule type" value="Genomic_DNA"/>
</dbReference>
<accession>A0A9D4QWP7</accession>
<sequence>MSLSRTTSQAMTHKYSTLLELLCGYVAGCWKMLTAILTASERFLYLEIISQEQPPQGVTRVFKTAGDAFQEKPS</sequence>
<reference evidence="1" key="1">
    <citation type="journal article" date="2019" name="bioRxiv">
        <title>The Genome of the Zebra Mussel, Dreissena polymorpha: A Resource for Invasive Species Research.</title>
        <authorList>
            <person name="McCartney M.A."/>
            <person name="Auch B."/>
            <person name="Kono T."/>
            <person name="Mallez S."/>
            <person name="Zhang Y."/>
            <person name="Obille A."/>
            <person name="Becker A."/>
            <person name="Abrahante J.E."/>
            <person name="Garbe J."/>
            <person name="Badalamenti J.P."/>
            <person name="Herman A."/>
            <person name="Mangelson H."/>
            <person name="Liachko I."/>
            <person name="Sullivan S."/>
            <person name="Sone E.D."/>
            <person name="Koren S."/>
            <person name="Silverstein K.A.T."/>
            <person name="Beckman K.B."/>
            <person name="Gohl D.M."/>
        </authorList>
    </citation>
    <scope>NUCLEOTIDE SEQUENCE</scope>
    <source>
        <strain evidence="1">Duluth1</strain>
        <tissue evidence="1">Whole animal</tissue>
    </source>
</reference>
<comment type="caution">
    <text evidence="1">The sequence shown here is derived from an EMBL/GenBank/DDBJ whole genome shotgun (WGS) entry which is preliminary data.</text>
</comment>
<dbReference type="Proteomes" id="UP000828390">
    <property type="component" value="Unassembled WGS sequence"/>
</dbReference>
<name>A0A9D4QWP7_DREPO</name>
<reference evidence="1" key="2">
    <citation type="submission" date="2020-11" db="EMBL/GenBank/DDBJ databases">
        <authorList>
            <person name="McCartney M.A."/>
            <person name="Auch B."/>
            <person name="Kono T."/>
            <person name="Mallez S."/>
            <person name="Becker A."/>
            <person name="Gohl D.M."/>
            <person name="Silverstein K.A.T."/>
            <person name="Koren S."/>
            <person name="Bechman K.B."/>
            <person name="Herman A."/>
            <person name="Abrahante J.E."/>
            <person name="Garbe J."/>
        </authorList>
    </citation>
    <scope>NUCLEOTIDE SEQUENCE</scope>
    <source>
        <strain evidence="1">Duluth1</strain>
        <tissue evidence="1">Whole animal</tissue>
    </source>
</reference>
<protein>
    <submittedName>
        <fullName evidence="1">Uncharacterized protein</fullName>
    </submittedName>
</protein>
<organism evidence="1 2">
    <name type="scientific">Dreissena polymorpha</name>
    <name type="common">Zebra mussel</name>
    <name type="synonym">Mytilus polymorpha</name>
    <dbReference type="NCBI Taxonomy" id="45954"/>
    <lineage>
        <taxon>Eukaryota</taxon>
        <taxon>Metazoa</taxon>
        <taxon>Spiralia</taxon>
        <taxon>Lophotrochozoa</taxon>
        <taxon>Mollusca</taxon>
        <taxon>Bivalvia</taxon>
        <taxon>Autobranchia</taxon>
        <taxon>Heteroconchia</taxon>
        <taxon>Euheterodonta</taxon>
        <taxon>Imparidentia</taxon>
        <taxon>Neoheterodontei</taxon>
        <taxon>Myida</taxon>
        <taxon>Dreissenoidea</taxon>
        <taxon>Dreissenidae</taxon>
        <taxon>Dreissena</taxon>
    </lineage>
</organism>
<keyword evidence="2" id="KW-1185">Reference proteome</keyword>
<dbReference type="AlphaFoldDB" id="A0A9D4QWP7"/>